<feature type="transmembrane region" description="Helical" evidence="1">
    <location>
        <begin position="12"/>
        <end position="34"/>
    </location>
</feature>
<reference evidence="2 3" key="1">
    <citation type="submission" date="2021-05" db="EMBL/GenBank/DDBJ databases">
        <title>Comparative genomic studies on the polysaccharide-degrading batcterial strains of the Flammeovirga genus.</title>
        <authorList>
            <person name="Zewei F."/>
            <person name="Zheng Z."/>
            <person name="Yu L."/>
            <person name="Ruyue G."/>
            <person name="Yanhong M."/>
            <person name="Yuanyuan C."/>
            <person name="Jingyan G."/>
            <person name="Wenjun H."/>
        </authorList>
    </citation>
    <scope>NUCLEOTIDE SEQUENCE [LARGE SCALE GENOMIC DNA]</scope>
    <source>
        <strain evidence="2 3">YS10</strain>
    </source>
</reference>
<evidence type="ECO:0000256" key="1">
    <source>
        <dbReference type="SAM" id="Phobius"/>
    </source>
</evidence>
<protein>
    <recommendedName>
        <fullName evidence="4">PH domain-containing protein</fullName>
    </recommendedName>
</protein>
<name>A0ABX8H1Q6_9BACT</name>
<dbReference type="Proteomes" id="UP000682802">
    <property type="component" value="Chromosome 2"/>
</dbReference>
<keyword evidence="1" id="KW-0812">Transmembrane</keyword>
<keyword evidence="1" id="KW-0472">Membrane</keyword>
<sequence length="201" mass="23519">MNKIFYKTHPRLFILSITFLGFIFFSELNLLIFFKSEGDFNLMIVSLIIVFTILPLVSLYYLLKIKIIKLGHKEIIISNFFLPFSRSINFNEIMKMEQKSKRIKSNYGGSVQTKYLYTEVKTLIYLTNNKRVILNSISESEFGELQTIYLKLKRSEGKIKPRNNSIIYYLLDSLDGLIWIIISIFLTIGLGFSLFDQALKH</sequence>
<evidence type="ECO:0008006" key="4">
    <source>
        <dbReference type="Google" id="ProtNLM"/>
    </source>
</evidence>
<evidence type="ECO:0000313" key="3">
    <source>
        <dbReference type="Proteomes" id="UP000682802"/>
    </source>
</evidence>
<accession>A0ABX8H1Q6</accession>
<feature type="transmembrane region" description="Helical" evidence="1">
    <location>
        <begin position="40"/>
        <end position="63"/>
    </location>
</feature>
<feature type="transmembrane region" description="Helical" evidence="1">
    <location>
        <begin position="166"/>
        <end position="195"/>
    </location>
</feature>
<keyword evidence="3" id="KW-1185">Reference proteome</keyword>
<dbReference type="RefSeq" id="WP_144075930.1">
    <property type="nucleotide sequence ID" value="NZ_CP076129.1"/>
</dbReference>
<dbReference type="EMBL" id="CP076129">
    <property type="protein sequence ID" value="QWG09247.1"/>
    <property type="molecule type" value="Genomic_DNA"/>
</dbReference>
<evidence type="ECO:0000313" key="2">
    <source>
        <dbReference type="EMBL" id="QWG09247.1"/>
    </source>
</evidence>
<organism evidence="2 3">
    <name type="scientific">Flammeovirga kamogawensis</name>
    <dbReference type="NCBI Taxonomy" id="373891"/>
    <lineage>
        <taxon>Bacteria</taxon>
        <taxon>Pseudomonadati</taxon>
        <taxon>Bacteroidota</taxon>
        <taxon>Cytophagia</taxon>
        <taxon>Cytophagales</taxon>
        <taxon>Flammeovirgaceae</taxon>
        <taxon>Flammeovirga</taxon>
    </lineage>
</organism>
<keyword evidence="1" id="KW-1133">Transmembrane helix</keyword>
<proteinExistence type="predicted"/>
<gene>
    <name evidence="2" type="ORF">KM029_21825</name>
</gene>